<dbReference type="Proteomes" id="UP000188627">
    <property type="component" value="Unassembled WGS sequence"/>
</dbReference>
<keyword evidence="1 4" id="KW-0812">Transmembrane</keyword>
<feature type="transmembrane region" description="Helical" evidence="4">
    <location>
        <begin position="261"/>
        <end position="280"/>
    </location>
</feature>
<dbReference type="PROSITE" id="PS50850">
    <property type="entry name" value="MFS"/>
    <property type="match status" value="1"/>
</dbReference>
<dbReference type="Gene3D" id="1.20.1250.20">
    <property type="entry name" value="MFS general substrate transporter like domains"/>
    <property type="match status" value="2"/>
</dbReference>
<dbReference type="PANTHER" id="PTHR23546">
    <property type="entry name" value="TRANSPORT PROTEIN"/>
    <property type="match status" value="1"/>
</dbReference>
<evidence type="ECO:0000256" key="4">
    <source>
        <dbReference type="SAM" id="Phobius"/>
    </source>
</evidence>
<feature type="transmembrane region" description="Helical" evidence="4">
    <location>
        <begin position="155"/>
        <end position="176"/>
    </location>
</feature>
<evidence type="ECO:0000256" key="1">
    <source>
        <dbReference type="ARBA" id="ARBA00022692"/>
    </source>
</evidence>
<feature type="transmembrane region" description="Helical" evidence="4">
    <location>
        <begin position="375"/>
        <end position="394"/>
    </location>
</feature>
<feature type="transmembrane region" description="Helical" evidence="4">
    <location>
        <begin position="82"/>
        <end position="105"/>
    </location>
</feature>
<protein>
    <recommendedName>
        <fullName evidence="5">Major facilitator superfamily (MFS) profile domain-containing protein</fullName>
    </recommendedName>
</protein>
<feature type="transmembrane region" description="Helical" evidence="4">
    <location>
        <begin position="347"/>
        <end position="369"/>
    </location>
</feature>
<feature type="transmembrane region" description="Helical" evidence="4">
    <location>
        <begin position="222"/>
        <end position="241"/>
    </location>
</feature>
<reference evidence="7" key="1">
    <citation type="submission" date="2017-01" db="EMBL/GenBank/DDBJ databases">
        <title>Draft genome of the species Salinivibrio sharmensis.</title>
        <authorList>
            <person name="Lopez-Hermoso C."/>
            <person name="De La Haba R."/>
            <person name="Sanchez-Porro C."/>
            <person name="Ventosa A."/>
        </authorList>
    </citation>
    <scope>NUCLEOTIDE SEQUENCE [LARGE SCALE GENOMIC DNA]</scope>
    <source>
        <strain evidence="7">CBH463</strain>
    </source>
</reference>
<dbReference type="InterPro" id="IPR036259">
    <property type="entry name" value="MFS_trans_sf"/>
</dbReference>
<dbReference type="Pfam" id="PF07690">
    <property type="entry name" value="MFS_1"/>
    <property type="match status" value="1"/>
</dbReference>
<evidence type="ECO:0000259" key="5">
    <source>
        <dbReference type="PROSITE" id="PS50850"/>
    </source>
</evidence>
<accession>A0ABX3KIQ2</accession>
<feature type="transmembrane region" description="Helical" evidence="4">
    <location>
        <begin position="292"/>
        <end position="308"/>
    </location>
</feature>
<dbReference type="PANTHER" id="PTHR23546:SF1">
    <property type="entry name" value="MEMBRANE PROTEIN"/>
    <property type="match status" value="1"/>
</dbReference>
<organism evidence="6 7">
    <name type="scientific">Salinivibrio sharmensis</name>
    <dbReference type="NCBI Taxonomy" id="390883"/>
    <lineage>
        <taxon>Bacteria</taxon>
        <taxon>Pseudomonadati</taxon>
        <taxon>Pseudomonadota</taxon>
        <taxon>Gammaproteobacteria</taxon>
        <taxon>Vibrionales</taxon>
        <taxon>Vibrionaceae</taxon>
        <taxon>Salinivibrio</taxon>
    </lineage>
</organism>
<dbReference type="SUPFAM" id="SSF103473">
    <property type="entry name" value="MFS general substrate transporter"/>
    <property type="match status" value="1"/>
</dbReference>
<keyword evidence="7" id="KW-1185">Reference proteome</keyword>
<comment type="caution">
    <text evidence="6">The sequence shown here is derived from an EMBL/GenBank/DDBJ whole genome shotgun (WGS) entry which is preliminary data.</text>
</comment>
<name>A0ABX3KIQ2_9GAMM</name>
<dbReference type="RefSeq" id="WP_077771719.1">
    <property type="nucleotide sequence ID" value="NZ_MUFC01000004.1"/>
</dbReference>
<evidence type="ECO:0000256" key="3">
    <source>
        <dbReference type="ARBA" id="ARBA00023136"/>
    </source>
</evidence>
<feature type="transmembrane region" description="Helical" evidence="4">
    <location>
        <begin position="182"/>
        <end position="201"/>
    </location>
</feature>
<evidence type="ECO:0000256" key="2">
    <source>
        <dbReference type="ARBA" id="ARBA00022989"/>
    </source>
</evidence>
<dbReference type="InterPro" id="IPR020846">
    <property type="entry name" value="MFS_dom"/>
</dbReference>
<sequence>MAHAHTQAARQTARWQPLTLTLIAALMGIGQNGLLVSLPLLVAQGGFSLSTWAVIIAVGSVLFLPAAPFWGRMSDQQGPKFVVLQALIGMAISFALLLAATLGAQSSAIQWPWLALAVLARVIYGLTVAGMVPANQHWAVLLAGEARRMQAITSISIGLSLGRLAGPLIASAVLVISPYASLTLMLLLPLLGAIAVSMMPHCAGKKDEPHSSARLWLAPKAIWPYMGYGLAVCAAIALLQYNLTPMLNQLTEWSADHVSQAIGYLLTLSGIATLTVQVLVVKRQRLSTERMLSLGAISMVTGYALLLVPHFAVLVMAMLVISAACALLIPAYTSQAMQRLDHEPGKVSGYIAMAHTLGYGFASLLATLTLNYPPLPTLTCLLLSCAVVIGVLVIKPAASPR</sequence>
<proteinExistence type="predicted"/>
<dbReference type="EMBL" id="MUFC01000004">
    <property type="protein sequence ID" value="OOE89318.1"/>
    <property type="molecule type" value="Genomic_DNA"/>
</dbReference>
<keyword evidence="2 4" id="KW-1133">Transmembrane helix</keyword>
<feature type="transmembrane region" description="Helical" evidence="4">
    <location>
        <begin position="20"/>
        <end position="43"/>
    </location>
</feature>
<feature type="transmembrane region" description="Helical" evidence="4">
    <location>
        <begin position="49"/>
        <end position="70"/>
    </location>
</feature>
<evidence type="ECO:0000313" key="7">
    <source>
        <dbReference type="Proteomes" id="UP000188627"/>
    </source>
</evidence>
<evidence type="ECO:0000313" key="6">
    <source>
        <dbReference type="EMBL" id="OOE89318.1"/>
    </source>
</evidence>
<feature type="transmembrane region" description="Helical" evidence="4">
    <location>
        <begin position="111"/>
        <end position="134"/>
    </location>
</feature>
<feature type="domain" description="Major facilitator superfamily (MFS) profile" evidence="5">
    <location>
        <begin position="16"/>
        <end position="401"/>
    </location>
</feature>
<feature type="transmembrane region" description="Helical" evidence="4">
    <location>
        <begin position="314"/>
        <end position="335"/>
    </location>
</feature>
<gene>
    <name evidence="6" type="ORF">BZG74_05620</name>
</gene>
<dbReference type="InterPro" id="IPR011701">
    <property type="entry name" value="MFS"/>
</dbReference>
<keyword evidence="3 4" id="KW-0472">Membrane</keyword>